<evidence type="ECO:0000313" key="2">
    <source>
        <dbReference type="Proteomes" id="UP001294412"/>
    </source>
</evidence>
<comment type="caution">
    <text evidence="1">The sequence shown here is derived from an EMBL/GenBank/DDBJ whole genome shotgun (WGS) entry which is preliminary data.</text>
</comment>
<dbReference type="Proteomes" id="UP001294412">
    <property type="component" value="Unassembled WGS sequence"/>
</dbReference>
<evidence type="ECO:0008006" key="3">
    <source>
        <dbReference type="Google" id="ProtNLM"/>
    </source>
</evidence>
<dbReference type="EMBL" id="JAXLPB010000014">
    <property type="protein sequence ID" value="MDY8111156.1"/>
    <property type="molecule type" value="Genomic_DNA"/>
</dbReference>
<evidence type="ECO:0000313" key="1">
    <source>
        <dbReference type="EMBL" id="MDY8111156.1"/>
    </source>
</evidence>
<sequence>MTTRLASESIMITLDGTSAELVPTLRAALRLARRYGTYSNLIGKLSEGSIEAVADVIAEGSGHRSALPAVLVEVETYGLIKIMALMIPALVEFVIALTGASPDDKADKTSNGVPPTWNSFHEELFSIATGWLGWSPAEAWAATPAEIIAARKGREAMLKAIYGSSEGTGEPTKPHDEMTLDEQAMAVFGGGRKRQKAR</sequence>
<reference evidence="1 2" key="1">
    <citation type="submission" date="2023-12" db="EMBL/GenBank/DDBJ databases">
        <title>Description of Novel Strain Fulvimarina sp. 2208YS6-2-32 isolated from Uroteuthis (Photololigo) edulis.</title>
        <authorList>
            <person name="Park J.-S."/>
        </authorList>
    </citation>
    <scope>NUCLEOTIDE SEQUENCE [LARGE SCALE GENOMIC DNA]</scope>
    <source>
        <strain evidence="1 2">2208YS6-2-32</strain>
    </source>
</reference>
<gene>
    <name evidence="1" type="ORF">U0C82_18730</name>
</gene>
<organism evidence="1 2">
    <name type="scientific">Fulvimarina uroteuthidis</name>
    <dbReference type="NCBI Taxonomy" id="3098149"/>
    <lineage>
        <taxon>Bacteria</taxon>
        <taxon>Pseudomonadati</taxon>
        <taxon>Pseudomonadota</taxon>
        <taxon>Alphaproteobacteria</taxon>
        <taxon>Hyphomicrobiales</taxon>
        <taxon>Aurantimonadaceae</taxon>
        <taxon>Fulvimarina</taxon>
    </lineage>
</organism>
<name>A0ABU5IA75_9HYPH</name>
<accession>A0ABU5IA75</accession>
<protein>
    <recommendedName>
        <fullName evidence="3">Tail assembly chaperone</fullName>
    </recommendedName>
</protein>
<dbReference type="RefSeq" id="WP_322189339.1">
    <property type="nucleotide sequence ID" value="NZ_JAXLPB010000014.1"/>
</dbReference>
<proteinExistence type="predicted"/>
<keyword evidence="2" id="KW-1185">Reference proteome</keyword>